<name>A0A9P9K3T0_FUSSL</name>
<gene>
    <name evidence="2" type="ORF">B0J15DRAFT_449463</name>
</gene>
<feature type="transmembrane region" description="Helical" evidence="1">
    <location>
        <begin position="62"/>
        <end position="82"/>
    </location>
</feature>
<dbReference type="OrthoDB" id="3205825at2759"/>
<dbReference type="Proteomes" id="UP000736672">
    <property type="component" value="Unassembled WGS sequence"/>
</dbReference>
<evidence type="ECO:0000313" key="2">
    <source>
        <dbReference type="EMBL" id="KAH7248187.1"/>
    </source>
</evidence>
<keyword evidence="3" id="KW-1185">Reference proteome</keyword>
<comment type="caution">
    <text evidence="2">The sequence shown here is derived from an EMBL/GenBank/DDBJ whole genome shotgun (WGS) entry which is preliminary data.</text>
</comment>
<feature type="transmembrane region" description="Helical" evidence="1">
    <location>
        <begin position="170"/>
        <end position="194"/>
    </location>
</feature>
<organism evidence="2 3">
    <name type="scientific">Fusarium solani</name>
    <name type="common">Filamentous fungus</name>
    <dbReference type="NCBI Taxonomy" id="169388"/>
    <lineage>
        <taxon>Eukaryota</taxon>
        <taxon>Fungi</taxon>
        <taxon>Dikarya</taxon>
        <taxon>Ascomycota</taxon>
        <taxon>Pezizomycotina</taxon>
        <taxon>Sordariomycetes</taxon>
        <taxon>Hypocreomycetidae</taxon>
        <taxon>Hypocreales</taxon>
        <taxon>Nectriaceae</taxon>
        <taxon>Fusarium</taxon>
        <taxon>Fusarium solani species complex</taxon>
    </lineage>
</organism>
<feature type="transmembrane region" description="Helical" evidence="1">
    <location>
        <begin position="206"/>
        <end position="227"/>
    </location>
</feature>
<keyword evidence="1" id="KW-0472">Membrane</keyword>
<evidence type="ECO:0000313" key="3">
    <source>
        <dbReference type="Proteomes" id="UP000736672"/>
    </source>
</evidence>
<protein>
    <submittedName>
        <fullName evidence="2">Uncharacterized protein</fullName>
    </submittedName>
</protein>
<proteinExistence type="predicted"/>
<keyword evidence="1" id="KW-1133">Transmembrane helix</keyword>
<sequence>MITLLSPHFEPEEVTEHDIIIASIAWGFTIGFGWLTTWTALKQSVHIYRRRGRAVVRNAYVWMIWLEILVCLIFSIICFLHLRDIIPPSFAFYFTIVTTWALQVQFLLQIIVNRCSILLTDQAKAYRLKVGVAILITAVNISVYCIWIPARLQISERFIWINEWWDRCEKVIYLLVDGALNFYFIHIVRINLVIHGLTKYKELVHFNMFIIGFSLSMDVLIISMMSLKNTFVYMQFHPLAYIVKLNIEMSMADLIGKIARNKSCGIISEGTFSNSLGEDVTNVNSRSIIESRRRTFCDD</sequence>
<evidence type="ECO:0000256" key="1">
    <source>
        <dbReference type="SAM" id="Phobius"/>
    </source>
</evidence>
<accession>A0A9P9K3T0</accession>
<feature type="transmembrane region" description="Helical" evidence="1">
    <location>
        <begin position="20"/>
        <end position="41"/>
    </location>
</feature>
<dbReference type="AlphaFoldDB" id="A0A9P9K3T0"/>
<dbReference type="PANTHER" id="PTHR35179:SF1">
    <property type="entry name" value="INTEGRAL MEMBRANE PROTEIN"/>
    <property type="match status" value="1"/>
</dbReference>
<keyword evidence="1" id="KW-0812">Transmembrane</keyword>
<reference evidence="2" key="1">
    <citation type="journal article" date="2021" name="Nat. Commun.">
        <title>Genetic determinants of endophytism in the Arabidopsis root mycobiome.</title>
        <authorList>
            <person name="Mesny F."/>
            <person name="Miyauchi S."/>
            <person name="Thiergart T."/>
            <person name="Pickel B."/>
            <person name="Atanasova L."/>
            <person name="Karlsson M."/>
            <person name="Huettel B."/>
            <person name="Barry K.W."/>
            <person name="Haridas S."/>
            <person name="Chen C."/>
            <person name="Bauer D."/>
            <person name="Andreopoulos W."/>
            <person name="Pangilinan J."/>
            <person name="LaButti K."/>
            <person name="Riley R."/>
            <person name="Lipzen A."/>
            <person name="Clum A."/>
            <person name="Drula E."/>
            <person name="Henrissat B."/>
            <person name="Kohler A."/>
            <person name="Grigoriev I.V."/>
            <person name="Martin F.M."/>
            <person name="Hacquard S."/>
        </authorList>
    </citation>
    <scope>NUCLEOTIDE SEQUENCE</scope>
    <source>
        <strain evidence="2">FSSC 5 MPI-SDFR-AT-0091</strain>
    </source>
</reference>
<feature type="transmembrane region" description="Helical" evidence="1">
    <location>
        <begin position="88"/>
        <end position="108"/>
    </location>
</feature>
<dbReference type="EMBL" id="JAGTJS010000014">
    <property type="protein sequence ID" value="KAH7248187.1"/>
    <property type="molecule type" value="Genomic_DNA"/>
</dbReference>
<feature type="transmembrane region" description="Helical" evidence="1">
    <location>
        <begin position="128"/>
        <end position="150"/>
    </location>
</feature>
<dbReference type="PANTHER" id="PTHR35179">
    <property type="entry name" value="PROTEIN CBG02620"/>
    <property type="match status" value="1"/>
</dbReference>